<accession>A0AA88DE40</accession>
<sequence length="66" mass="6989">MTPPPPSLFLIRPSPATLLSSLPHSPSPSTPPSPFSPFSAATTFAATLSSHQGRDYFASKKDESFV</sequence>
<organism evidence="1 2">
    <name type="scientific">Ficus carica</name>
    <name type="common">Common fig</name>
    <dbReference type="NCBI Taxonomy" id="3494"/>
    <lineage>
        <taxon>Eukaryota</taxon>
        <taxon>Viridiplantae</taxon>
        <taxon>Streptophyta</taxon>
        <taxon>Embryophyta</taxon>
        <taxon>Tracheophyta</taxon>
        <taxon>Spermatophyta</taxon>
        <taxon>Magnoliopsida</taxon>
        <taxon>eudicotyledons</taxon>
        <taxon>Gunneridae</taxon>
        <taxon>Pentapetalae</taxon>
        <taxon>rosids</taxon>
        <taxon>fabids</taxon>
        <taxon>Rosales</taxon>
        <taxon>Moraceae</taxon>
        <taxon>Ficeae</taxon>
        <taxon>Ficus</taxon>
    </lineage>
</organism>
<dbReference type="Proteomes" id="UP001187192">
    <property type="component" value="Unassembled WGS sequence"/>
</dbReference>
<comment type="caution">
    <text evidence="1">The sequence shown here is derived from an EMBL/GenBank/DDBJ whole genome shotgun (WGS) entry which is preliminary data.</text>
</comment>
<gene>
    <name evidence="1" type="ORF">TIFTF001_021980</name>
</gene>
<proteinExistence type="predicted"/>
<reference evidence="1" key="1">
    <citation type="submission" date="2023-07" db="EMBL/GenBank/DDBJ databases">
        <title>draft genome sequence of fig (Ficus carica).</title>
        <authorList>
            <person name="Takahashi T."/>
            <person name="Nishimura K."/>
        </authorList>
    </citation>
    <scope>NUCLEOTIDE SEQUENCE</scope>
</reference>
<name>A0AA88DE40_FICCA</name>
<dbReference type="EMBL" id="BTGU01000043">
    <property type="protein sequence ID" value="GMN52826.1"/>
    <property type="molecule type" value="Genomic_DNA"/>
</dbReference>
<protein>
    <submittedName>
        <fullName evidence="1">Uncharacterized protein</fullName>
    </submittedName>
</protein>
<evidence type="ECO:0000313" key="2">
    <source>
        <dbReference type="Proteomes" id="UP001187192"/>
    </source>
</evidence>
<keyword evidence="2" id="KW-1185">Reference proteome</keyword>
<dbReference type="AlphaFoldDB" id="A0AA88DE40"/>
<evidence type="ECO:0000313" key="1">
    <source>
        <dbReference type="EMBL" id="GMN52826.1"/>
    </source>
</evidence>